<sequence length="113" mass="12757">MTLALDISFRDFPYSKAIEDAVVKQANSLGSVQLEIARCRVKLIQLPRQQLHIPSFRVHIDVMTRHQRHLSGHASSDDALLALRDAFKDVEFVLRSEMVREQSSAIMEAKGGI</sequence>
<dbReference type="SUPFAM" id="SSF69754">
    <property type="entry name" value="Ribosome binding protein Y (YfiA homologue)"/>
    <property type="match status" value="1"/>
</dbReference>
<reference evidence="2" key="1">
    <citation type="journal article" date="2023" name="Front. Microbiol.">
        <title>Ralstonia chuxiongensis sp. nov., Ralstonia mojiangensis sp. nov., and Ralstonia soli sp. nov., isolated from tobacco fields, are three novel species in the family Burkholderiaceae.</title>
        <authorList>
            <person name="Lu C.H."/>
            <person name="Zhang Y.Y."/>
            <person name="Jiang N."/>
            <person name="Chen W."/>
            <person name="Shao X."/>
            <person name="Zhao Z.M."/>
            <person name="Lu W.L."/>
            <person name="Hu X."/>
            <person name="Xi Y.X."/>
            <person name="Zou S.Y."/>
            <person name="Wei Q.J."/>
            <person name="Lin Z.L."/>
            <person name="Gong L."/>
            <person name="Gai X.T."/>
            <person name="Zhang L.Q."/>
            <person name="Li J.Y."/>
            <person name="Jin Y."/>
            <person name="Xia Z.Y."/>
        </authorList>
    </citation>
    <scope>NUCLEOTIDE SEQUENCE [LARGE SCALE GENOMIC DNA]</scope>
    <source>
        <strain evidence="2">21YRMH01-3</strain>
    </source>
</reference>
<name>A0AA41WPE3_9RALS</name>
<dbReference type="Proteomes" id="UP001162793">
    <property type="component" value="Unassembled WGS sequence"/>
</dbReference>
<accession>A0AA41WPE3</accession>
<keyword evidence="2" id="KW-1185">Reference proteome</keyword>
<dbReference type="Pfam" id="PF02482">
    <property type="entry name" value="Ribosomal_S30AE"/>
    <property type="match status" value="1"/>
</dbReference>
<dbReference type="InterPro" id="IPR036567">
    <property type="entry name" value="RHF-like"/>
</dbReference>
<gene>
    <name evidence="1" type="ORF">NKG59_00740</name>
</gene>
<organism evidence="1 2">
    <name type="scientific">Ralstonia chuxiongensis</name>
    <dbReference type="NCBI Taxonomy" id="2957504"/>
    <lineage>
        <taxon>Bacteria</taxon>
        <taxon>Pseudomonadati</taxon>
        <taxon>Pseudomonadota</taxon>
        <taxon>Betaproteobacteria</taxon>
        <taxon>Burkholderiales</taxon>
        <taxon>Burkholderiaceae</taxon>
        <taxon>Ralstonia</taxon>
    </lineage>
</organism>
<evidence type="ECO:0000313" key="2">
    <source>
        <dbReference type="Proteomes" id="UP001162793"/>
    </source>
</evidence>
<dbReference type="EMBL" id="JAMYWC010000001">
    <property type="protein sequence ID" value="MCP1170857.1"/>
    <property type="molecule type" value="Genomic_DNA"/>
</dbReference>
<dbReference type="AlphaFoldDB" id="A0AA41WPE3"/>
<dbReference type="InterPro" id="IPR003489">
    <property type="entry name" value="RHF/RaiA"/>
</dbReference>
<proteinExistence type="predicted"/>
<dbReference type="RefSeq" id="WP_253534369.1">
    <property type="nucleotide sequence ID" value="NZ_JAMYWC010000001.1"/>
</dbReference>
<protein>
    <submittedName>
        <fullName evidence="1">Uncharacterized protein</fullName>
    </submittedName>
</protein>
<evidence type="ECO:0000313" key="1">
    <source>
        <dbReference type="EMBL" id="MCP1170857.1"/>
    </source>
</evidence>
<comment type="caution">
    <text evidence="1">The sequence shown here is derived from an EMBL/GenBank/DDBJ whole genome shotgun (WGS) entry which is preliminary data.</text>
</comment>
<dbReference type="Gene3D" id="3.30.160.100">
    <property type="entry name" value="Ribosome hibernation promotion factor-like"/>
    <property type="match status" value="1"/>
</dbReference>